<evidence type="ECO:0000313" key="2">
    <source>
        <dbReference type="EMBL" id="CAB4223218.1"/>
    </source>
</evidence>
<dbReference type="EMBL" id="LR797232">
    <property type="protein sequence ID" value="CAB4194898.1"/>
    <property type="molecule type" value="Genomic_DNA"/>
</dbReference>
<protein>
    <recommendedName>
        <fullName evidence="3">Gp6 domain containing protein</fullName>
    </recommendedName>
</protein>
<name>A0A6J5T6N4_9CAUD</name>
<dbReference type="EMBL" id="LR797529">
    <property type="protein sequence ID" value="CAB4223218.1"/>
    <property type="molecule type" value="Genomic_DNA"/>
</dbReference>
<proteinExistence type="predicted"/>
<evidence type="ECO:0000313" key="1">
    <source>
        <dbReference type="EMBL" id="CAB4194898.1"/>
    </source>
</evidence>
<gene>
    <name evidence="1" type="ORF">UFOVP1277_11</name>
    <name evidence="2" type="ORF">UFOVP1664_5</name>
</gene>
<sequence>MPSIITASQLRTVLGVSSSLYSDAYLDGIIDSAENVILPMLTANQAAIAGVYLENNVAYYITQRPNTFVEGQTVVVTGCVPSTFNGTITVTSNYWQAFPFIPSINMYGQALYVFTAAKTNANIAFREVIPAGVAYLSGSNAATLYASTPAVEQAVTIVSVEIFQSVVAPGGQIEGVDFTPSPYRMGRSLMNRVVGLLSPFLDTSTMAM</sequence>
<organism evidence="2">
    <name type="scientific">uncultured Caudovirales phage</name>
    <dbReference type="NCBI Taxonomy" id="2100421"/>
    <lineage>
        <taxon>Viruses</taxon>
        <taxon>Duplodnaviria</taxon>
        <taxon>Heunggongvirae</taxon>
        <taxon>Uroviricota</taxon>
        <taxon>Caudoviricetes</taxon>
        <taxon>Peduoviridae</taxon>
        <taxon>Maltschvirus</taxon>
        <taxon>Maltschvirus maltsch</taxon>
    </lineage>
</organism>
<evidence type="ECO:0008006" key="3">
    <source>
        <dbReference type="Google" id="ProtNLM"/>
    </source>
</evidence>
<accession>A0A6J5T6N4</accession>
<reference evidence="2" key="1">
    <citation type="submission" date="2020-05" db="EMBL/GenBank/DDBJ databases">
        <authorList>
            <person name="Chiriac C."/>
            <person name="Salcher M."/>
            <person name="Ghai R."/>
            <person name="Kavagutti S V."/>
        </authorList>
    </citation>
    <scope>NUCLEOTIDE SEQUENCE</scope>
</reference>